<keyword evidence="13" id="KW-0325">Glycoprotein</keyword>
<dbReference type="InterPro" id="IPR003591">
    <property type="entry name" value="Leu-rich_rpt_typical-subtyp"/>
</dbReference>
<dbReference type="PROSITE" id="PS51450">
    <property type="entry name" value="LRR"/>
    <property type="match status" value="5"/>
</dbReference>
<name>A0ABR0ZQ17_HUSHU</name>
<dbReference type="InterPro" id="IPR000157">
    <property type="entry name" value="TIR_dom"/>
</dbReference>
<sequence length="1064" mass="122865">MFLSFQIFWNSSLSWMTCILFFCYSASILTADSWYPKSLPCDVSMEKNGTTVLVECNERRLTEVPKGFPANATNLTLTINHIPNIYKMSFAGLENLTEIDFRCNCVPVKIGPKDHVCTKSLHVEDGSFSSLTNLRSLYLDGNQLSEIPKGLPPNLLLLSLEVNKFSAISKENLSELTNIEELYLGQNCYYRNPCNVSFDIQYGAFYDLKNLALLSLKSNNLSKVPQNLPPSLKELYLYNNKIQHIDKYDFINLTKLEILDLSGNCPRCYNAPFPCTPCPNNAQINIDLLAFDMLKDLKILRLHSNSLETVPYQWFQHTGMLKVLDLSSNYLAKEIERAQFLTNLSKLEEIDLSFNFELQQYLPFLSLSETFCNLTSLRVLRIRGYVFRELSEAAFEPLKKLKQLEIIDLGTNFIKLANLSILRELQAFHIINLSDNKISPYSNDSPYVSRSCSTANTTRAPLGSRTQFYYGEVRDIHYFRYDEYARSCKSKDKEAGSLHPIVNKDCSRFGKTLDLSRNNIFFINPTEFKHLGDLRCLNLSGNAMSQSLNGSEFSYLSELEYLDFSNNRIDLLYFTAFQELKNLKVLDLSHNNFYFLSEGITHMLNFTKNLPKLQTLLLNYNKISTSTNTVMESHSLEILEFKGNRLDILWRDGDTRYSYYFRNLSNLIQLDISHNSLNFIPQLVFKGMPSKLRELYLNNNKLTSFNWGKLQLLTHLQVLDLSNNKLKTVPRVLSNCTKTLTKLILHKNQIPKLTQYFLEDAFSLKYLDLSFNQLQFIMKSSFPENVVNRLEVLLLNGNKFMCTCDNLWFVMWINQTTVNIPRLATDVTCAAPGAQKGRSVLFIDLHTCQLNSLSIILHILSTSIILCLLVISISSHLFYWDVWYSYHFCAAKLKGYQTLSSQNSSYDAYIVYDKKDSAVSDWVLNELRIHMEDKGDTCFQLCLDERDWIPGLPIIDNLSQSIQQSRKTVFVLTNTFLSSGNFKTAFYLAHQLLMDDKSDVIILVFLERSLQSSKYLRLRKRLCRGSVLEWPKNPQAQRYFWQCLRNALATENHTQYNKLFRETL</sequence>
<evidence type="ECO:0000256" key="9">
    <source>
        <dbReference type="ARBA" id="ARBA00022859"/>
    </source>
</evidence>
<accession>A0ABR0ZQ17</accession>
<dbReference type="Gene3D" id="3.80.10.10">
    <property type="entry name" value="Ribonuclease Inhibitor"/>
    <property type="match status" value="1"/>
</dbReference>
<keyword evidence="18" id="KW-1185">Reference proteome</keyword>
<dbReference type="SUPFAM" id="SSF52058">
    <property type="entry name" value="L domain-like"/>
    <property type="match status" value="2"/>
</dbReference>
<dbReference type="PRINTS" id="PR00019">
    <property type="entry name" value="LEURICHRPT"/>
</dbReference>
<feature type="domain" description="TIR" evidence="16">
    <location>
        <begin position="904"/>
        <end position="1048"/>
    </location>
</feature>
<dbReference type="SMART" id="SM00369">
    <property type="entry name" value="LRR_TYP"/>
    <property type="match status" value="12"/>
</dbReference>
<proteinExistence type="inferred from homology"/>
<dbReference type="Pfam" id="PF01582">
    <property type="entry name" value="TIR"/>
    <property type="match status" value="1"/>
</dbReference>
<evidence type="ECO:0000313" key="18">
    <source>
        <dbReference type="Proteomes" id="UP001369086"/>
    </source>
</evidence>
<dbReference type="SMART" id="SM00365">
    <property type="entry name" value="LRR_SD22"/>
    <property type="match status" value="10"/>
</dbReference>
<gene>
    <name evidence="17" type="ORF">HHUSO_G10604</name>
</gene>
<keyword evidence="7" id="KW-0677">Repeat</keyword>
<comment type="caution">
    <text evidence="17">The sequence shown here is derived from an EMBL/GenBank/DDBJ whole genome shotgun (WGS) entry which is preliminary data.</text>
</comment>
<dbReference type="Gene3D" id="3.40.50.10140">
    <property type="entry name" value="Toll/interleukin-1 receptor homology (TIR) domain"/>
    <property type="match status" value="1"/>
</dbReference>
<evidence type="ECO:0000256" key="5">
    <source>
        <dbReference type="ARBA" id="ARBA00022692"/>
    </source>
</evidence>
<evidence type="ECO:0000259" key="16">
    <source>
        <dbReference type="PROSITE" id="PS50104"/>
    </source>
</evidence>
<evidence type="ECO:0000256" key="2">
    <source>
        <dbReference type="ARBA" id="ARBA00009634"/>
    </source>
</evidence>
<evidence type="ECO:0000256" key="11">
    <source>
        <dbReference type="ARBA" id="ARBA00023136"/>
    </source>
</evidence>
<dbReference type="Pfam" id="PF13855">
    <property type="entry name" value="LRR_8"/>
    <property type="match status" value="4"/>
</dbReference>
<dbReference type="InterPro" id="IPR035897">
    <property type="entry name" value="Toll_tir_struct_dom_sf"/>
</dbReference>
<keyword evidence="5" id="KW-0812">Transmembrane</keyword>
<protein>
    <submittedName>
        <fullName evidence="17">Toll-like receptor 7 isoform X1</fullName>
    </submittedName>
</protein>
<evidence type="ECO:0000256" key="10">
    <source>
        <dbReference type="ARBA" id="ARBA00022989"/>
    </source>
</evidence>
<keyword evidence="6" id="KW-0732">Signal</keyword>
<dbReference type="PANTHER" id="PTHR47410">
    <property type="entry name" value="TOLL-LIKE RECEPTOR 7-RELATED"/>
    <property type="match status" value="1"/>
</dbReference>
<evidence type="ECO:0000313" key="17">
    <source>
        <dbReference type="EMBL" id="KAK6486912.1"/>
    </source>
</evidence>
<comment type="subcellular location">
    <subcellularLocation>
        <location evidence="15">Endomembrane system</location>
        <topology evidence="15">Single-pass type I membrane protein</topology>
    </subcellularLocation>
    <subcellularLocation>
        <location evidence="1">Endosome</location>
    </subcellularLocation>
</comment>
<keyword evidence="3" id="KW-0399">Innate immunity</keyword>
<dbReference type="PRINTS" id="PR01537">
    <property type="entry name" value="INTRLKN1R1F"/>
</dbReference>
<reference evidence="17 18" key="1">
    <citation type="submission" date="2021-05" db="EMBL/GenBank/DDBJ databases">
        <authorList>
            <person name="Zahm M."/>
            <person name="Klopp C."/>
            <person name="Cabau C."/>
            <person name="Kuhl H."/>
            <person name="Suciu R."/>
            <person name="Ciorpac M."/>
            <person name="Holostenco D."/>
            <person name="Gessner J."/>
            <person name="Wuertz S."/>
            <person name="Hohne C."/>
            <person name="Stock M."/>
            <person name="Gislard M."/>
            <person name="Lluch J."/>
            <person name="Milhes M."/>
            <person name="Lampietro C."/>
            <person name="Lopez Roques C."/>
            <person name="Donnadieu C."/>
            <person name="Du K."/>
            <person name="Schartl M."/>
            <person name="Guiguen Y."/>
        </authorList>
    </citation>
    <scope>NUCLEOTIDE SEQUENCE [LARGE SCALE GENOMIC DNA]</scope>
    <source>
        <strain evidence="17">Hh-F2</strain>
        <tissue evidence="17">Blood</tissue>
    </source>
</reference>
<evidence type="ECO:0000256" key="14">
    <source>
        <dbReference type="ARBA" id="ARBA00023198"/>
    </source>
</evidence>
<keyword evidence="14" id="KW-0395">Inflammatory response</keyword>
<dbReference type="InterPro" id="IPR032675">
    <property type="entry name" value="LRR_dom_sf"/>
</dbReference>
<dbReference type="Proteomes" id="UP001369086">
    <property type="component" value="Unassembled WGS sequence"/>
</dbReference>
<keyword evidence="12" id="KW-0675">Receptor</keyword>
<evidence type="ECO:0000256" key="1">
    <source>
        <dbReference type="ARBA" id="ARBA00004177"/>
    </source>
</evidence>
<comment type="similarity">
    <text evidence="2">Belongs to the Toll-like receptor family.</text>
</comment>
<evidence type="ECO:0000256" key="7">
    <source>
        <dbReference type="ARBA" id="ARBA00022737"/>
    </source>
</evidence>
<evidence type="ECO:0000256" key="6">
    <source>
        <dbReference type="ARBA" id="ARBA00022729"/>
    </source>
</evidence>
<evidence type="ECO:0000256" key="12">
    <source>
        <dbReference type="ARBA" id="ARBA00023170"/>
    </source>
</evidence>
<dbReference type="PROSITE" id="PS50104">
    <property type="entry name" value="TIR"/>
    <property type="match status" value="1"/>
</dbReference>
<keyword evidence="11" id="KW-0472">Membrane</keyword>
<evidence type="ECO:0000256" key="13">
    <source>
        <dbReference type="ARBA" id="ARBA00023180"/>
    </source>
</evidence>
<evidence type="ECO:0000256" key="4">
    <source>
        <dbReference type="ARBA" id="ARBA00022614"/>
    </source>
</evidence>
<dbReference type="Pfam" id="PF00560">
    <property type="entry name" value="LRR_1"/>
    <property type="match status" value="1"/>
</dbReference>
<keyword evidence="8" id="KW-0967">Endosome</keyword>
<keyword evidence="4" id="KW-0433">Leucine-rich repeat</keyword>
<dbReference type="InterPro" id="IPR000483">
    <property type="entry name" value="Cys-rich_flank_reg_C"/>
</dbReference>
<dbReference type="SMART" id="SM00364">
    <property type="entry name" value="LRR_BAC"/>
    <property type="match status" value="7"/>
</dbReference>
<dbReference type="SMART" id="SM00255">
    <property type="entry name" value="TIR"/>
    <property type="match status" value="1"/>
</dbReference>
<dbReference type="PANTHER" id="PTHR47410:SF2">
    <property type="entry name" value="TOLL-LIKE RECEPTOR 7"/>
    <property type="match status" value="1"/>
</dbReference>
<dbReference type="SMART" id="SM00082">
    <property type="entry name" value="LRRCT"/>
    <property type="match status" value="1"/>
</dbReference>
<dbReference type="SUPFAM" id="SSF52200">
    <property type="entry name" value="Toll/Interleukin receptor TIR domain"/>
    <property type="match status" value="1"/>
</dbReference>
<keyword evidence="10" id="KW-1133">Transmembrane helix</keyword>
<dbReference type="InterPro" id="IPR001611">
    <property type="entry name" value="Leu-rich_rpt"/>
</dbReference>
<evidence type="ECO:0000256" key="3">
    <source>
        <dbReference type="ARBA" id="ARBA00022588"/>
    </source>
</evidence>
<keyword evidence="9" id="KW-0391">Immunity</keyword>
<evidence type="ECO:0000256" key="8">
    <source>
        <dbReference type="ARBA" id="ARBA00022753"/>
    </source>
</evidence>
<evidence type="ECO:0000256" key="15">
    <source>
        <dbReference type="ARBA" id="ARBA00046288"/>
    </source>
</evidence>
<dbReference type="EMBL" id="JAHFZB010000008">
    <property type="protein sequence ID" value="KAK6486912.1"/>
    <property type="molecule type" value="Genomic_DNA"/>
</dbReference>
<organism evidence="17 18">
    <name type="scientific">Huso huso</name>
    <name type="common">Beluga</name>
    <name type="synonym">Acipenser huso</name>
    <dbReference type="NCBI Taxonomy" id="61971"/>
    <lineage>
        <taxon>Eukaryota</taxon>
        <taxon>Metazoa</taxon>
        <taxon>Chordata</taxon>
        <taxon>Craniata</taxon>
        <taxon>Vertebrata</taxon>
        <taxon>Euteleostomi</taxon>
        <taxon>Actinopterygii</taxon>
        <taxon>Chondrostei</taxon>
        <taxon>Acipenseriformes</taxon>
        <taxon>Acipenseridae</taxon>
        <taxon>Huso</taxon>
    </lineage>
</organism>